<dbReference type="EMBL" id="BLVO01000013">
    <property type="protein sequence ID" value="GFM34049.1"/>
    <property type="molecule type" value="Genomic_DNA"/>
</dbReference>
<organism evidence="1 2">
    <name type="scientific">Desulfovibrio subterraneus</name>
    <dbReference type="NCBI Taxonomy" id="2718620"/>
    <lineage>
        <taxon>Bacteria</taxon>
        <taxon>Pseudomonadati</taxon>
        <taxon>Thermodesulfobacteriota</taxon>
        <taxon>Desulfovibrionia</taxon>
        <taxon>Desulfovibrionales</taxon>
        <taxon>Desulfovibrionaceae</taxon>
        <taxon>Desulfovibrio</taxon>
    </lineage>
</organism>
<name>A0A7J0BK83_9BACT</name>
<gene>
    <name evidence="1" type="ORF">DSM101010T_24140</name>
</gene>
<dbReference type="Proteomes" id="UP000503840">
    <property type="component" value="Unassembled WGS sequence"/>
</dbReference>
<keyword evidence="2" id="KW-1185">Reference proteome</keyword>
<protein>
    <submittedName>
        <fullName evidence="1">Uncharacterized protein</fullName>
    </submittedName>
</protein>
<evidence type="ECO:0000313" key="2">
    <source>
        <dbReference type="Proteomes" id="UP000503840"/>
    </source>
</evidence>
<comment type="caution">
    <text evidence="1">The sequence shown here is derived from an EMBL/GenBank/DDBJ whole genome shotgun (WGS) entry which is preliminary data.</text>
</comment>
<sequence length="91" mass="10207">MACGTACKKYIKNGMYANKDICILSFMQNFKKDVCGVIEISFELCTIIAIKEKNKRVLSFLNINSSSLLIVLAKDIMLSLSLKVQSAFLFM</sequence>
<accession>A0A7J0BK83</accession>
<reference evidence="1 2" key="1">
    <citation type="submission" date="2020-05" db="EMBL/GenBank/DDBJ databases">
        <title>Draft genome sequence of Desulfovibrio sp. strain HN2T.</title>
        <authorList>
            <person name="Ueno A."/>
            <person name="Tamazawa S."/>
            <person name="Tamamura S."/>
            <person name="Murakami T."/>
            <person name="Kiyama T."/>
            <person name="Inomata H."/>
            <person name="Amano Y."/>
            <person name="Miyakawa K."/>
            <person name="Tamaki H."/>
            <person name="Naganuma T."/>
            <person name="Kaneko K."/>
        </authorList>
    </citation>
    <scope>NUCLEOTIDE SEQUENCE [LARGE SCALE GENOMIC DNA]</scope>
    <source>
        <strain evidence="1 2">HN2</strain>
    </source>
</reference>
<dbReference type="AlphaFoldDB" id="A0A7J0BK83"/>
<proteinExistence type="predicted"/>
<evidence type="ECO:0000313" key="1">
    <source>
        <dbReference type="EMBL" id="GFM34049.1"/>
    </source>
</evidence>